<dbReference type="PANTHER" id="PTHR16453">
    <property type="entry name" value="WD40 DOMAIN-CONTAINING PROTEIN MIO FAMILY MEMBER"/>
    <property type="match status" value="1"/>
</dbReference>
<dbReference type="GO" id="GO:1904263">
    <property type="term" value="P:positive regulation of TORC1 signaling"/>
    <property type="evidence" value="ECO:0007669"/>
    <property type="project" value="TreeGrafter"/>
</dbReference>
<evidence type="ECO:0000256" key="2">
    <source>
        <dbReference type="ARBA" id="ARBA00022574"/>
    </source>
</evidence>
<dbReference type="GO" id="GO:0005737">
    <property type="term" value="C:cytoplasm"/>
    <property type="evidence" value="ECO:0007669"/>
    <property type="project" value="TreeGrafter"/>
</dbReference>
<evidence type="ECO:0000259" key="5">
    <source>
        <dbReference type="Pfam" id="PF21719"/>
    </source>
</evidence>
<keyword evidence="2" id="KW-0853">WD repeat</keyword>
<dbReference type="AlphaFoldDB" id="A0A7I8VCM9"/>
<dbReference type="PANTHER" id="PTHR16453:SF9">
    <property type="entry name" value="GATOR COMPLEX PROTEIN MIOS"/>
    <property type="match status" value="1"/>
</dbReference>
<gene>
    <name evidence="6" type="ORF">DGYR_LOCUS2062</name>
</gene>
<evidence type="ECO:0000313" key="7">
    <source>
        <dbReference type="Proteomes" id="UP000549394"/>
    </source>
</evidence>
<comment type="caution">
    <text evidence="6">The sequence shown here is derived from an EMBL/GenBank/DDBJ whole genome shotgun (WGS) entry which is preliminary data.</text>
</comment>
<dbReference type="InterPro" id="IPR015943">
    <property type="entry name" value="WD40/YVTN_repeat-like_dom_sf"/>
</dbReference>
<reference evidence="6 7" key="1">
    <citation type="submission" date="2020-08" db="EMBL/GenBank/DDBJ databases">
        <authorList>
            <person name="Hejnol A."/>
        </authorList>
    </citation>
    <scope>NUCLEOTIDE SEQUENCE [LARGE SCALE GENOMIC DNA]</scope>
</reference>
<comment type="similarity">
    <text evidence="1">Belongs to the WD repeat mio family.</text>
</comment>
<dbReference type="Proteomes" id="UP000549394">
    <property type="component" value="Unassembled WGS sequence"/>
</dbReference>
<keyword evidence="3" id="KW-0677">Repeat</keyword>
<keyword evidence="7" id="KW-1185">Reference proteome</keyword>
<evidence type="ECO:0000256" key="3">
    <source>
        <dbReference type="ARBA" id="ARBA00022737"/>
    </source>
</evidence>
<dbReference type="InterPro" id="IPR036322">
    <property type="entry name" value="WD40_repeat_dom_sf"/>
</dbReference>
<name>A0A7I8VCM9_9ANNE</name>
<dbReference type="Pfam" id="PF17034">
    <property type="entry name" value="zinc_ribbon_16"/>
    <property type="match status" value="1"/>
</dbReference>
<sequence length="857" mass="96294">MNSLEAIAWSTCMNDKFILLKNSVRSLYKIEPNVSSDSLQTSKNSGVIKISDKGLAQLMYTCSENEDIRCFDLCPRNLSEQILAAGDAKGKIRIHQFSRSADVDSIVGNVYNVVDQPRHCNCLSWNRIHTQLIATGFDKYQKQSTVFITDVNRPNAKQLVVDCDDIRREFKGSNEAALDVSWLVEGGYNLVVGYQKQFKIFDIREPKDPTIKRISNSDSKITSAVGLSVDPLNQNRLATFCSFESQKGTISVWDLRKITQSLITLTENRNILRISWCPSRKGYLAALPTHSSVINLYDVTNSESDEIELAHMDRVINVSSDQPGNVVSFSWHPTDKSRLLALTDQNDIKDISISERMSVSWSPEFSLSWTNDGRIVNCDTTFIDYQIDSDISTTMKARAKGGYGCKSDVSSYLELTQGDSTLTSLWSYISRMNKTSSETDLKSTVMKGAHSILINNENDCCRSTNISISWILANENSLSRNKSQNSKRILYISKERDRIIEMCGWSSLNERESAEFENKLTDLCGSNAERAAMIAVMNMNLNVATSILSKSDQENLRLLTIAISGFSDESNAMWKEVCSRLSPVMNNAHIRAIFHFLNSQPCPSYDQILHSEDLDLGDRVAFACLHLADRGLQNYLDTVMNHSVSEGNLHGLLVSGLSTEGLNLLETFLEKTSDIQTTCLLSQMSTVNDKRKDIWLQEYRELLDSWRMWHERADLDIYLKSAKTSPQLFITCNFCGKSISAARSANTAGCVVFAKPNTNMNRLNACPVPTCRKPLPRCAICLAHMGTPSRLVQTTGNTKQSNFSDWFTWCQRCRHGGHSSHLTAWFEENSDCPVTGCSCNCSYLDPVRYVCESETEY</sequence>
<proteinExistence type="inferred from homology"/>
<evidence type="ECO:0000313" key="6">
    <source>
        <dbReference type="EMBL" id="CAD5113012.1"/>
    </source>
</evidence>
<organism evidence="6 7">
    <name type="scientific">Dimorphilus gyrociliatus</name>
    <dbReference type="NCBI Taxonomy" id="2664684"/>
    <lineage>
        <taxon>Eukaryota</taxon>
        <taxon>Metazoa</taxon>
        <taxon>Spiralia</taxon>
        <taxon>Lophotrochozoa</taxon>
        <taxon>Annelida</taxon>
        <taxon>Polychaeta</taxon>
        <taxon>Polychaeta incertae sedis</taxon>
        <taxon>Dinophilidae</taxon>
        <taxon>Dimorphilus</taxon>
    </lineage>
</organism>
<evidence type="ECO:0000259" key="4">
    <source>
        <dbReference type="Pfam" id="PF17034"/>
    </source>
</evidence>
<dbReference type="Pfam" id="PF21720">
    <property type="entry name" value="MIOS_WD40"/>
    <property type="match status" value="1"/>
</dbReference>
<dbReference type="InterPro" id="IPR049092">
    <property type="entry name" value="MIOS_a-sol"/>
</dbReference>
<dbReference type="EMBL" id="CAJFCJ010000003">
    <property type="protein sequence ID" value="CAD5113012.1"/>
    <property type="molecule type" value="Genomic_DNA"/>
</dbReference>
<dbReference type="Gene3D" id="2.130.10.10">
    <property type="entry name" value="YVTN repeat-like/Quinoprotein amine dehydrogenase"/>
    <property type="match status" value="1"/>
</dbReference>
<dbReference type="Pfam" id="PF21719">
    <property type="entry name" value="MIOS_a-sol"/>
    <property type="match status" value="1"/>
</dbReference>
<dbReference type="InterPro" id="IPR037593">
    <property type="entry name" value="MIOS/Sea4"/>
</dbReference>
<feature type="domain" description="GATOR2 complex protein MIO zinc-ribbon like" evidence="4">
    <location>
        <begin position="732"/>
        <end position="842"/>
    </location>
</feature>
<dbReference type="CDD" id="cd16691">
    <property type="entry name" value="mRING-H2-C3H3C2_Mio"/>
    <property type="match status" value="1"/>
</dbReference>
<dbReference type="SUPFAM" id="SSF50978">
    <property type="entry name" value="WD40 repeat-like"/>
    <property type="match status" value="1"/>
</dbReference>
<dbReference type="OrthoDB" id="341486at2759"/>
<dbReference type="InterPro" id="IPR031488">
    <property type="entry name" value="Zn_ribbon_mio"/>
</dbReference>
<protein>
    <submittedName>
        <fullName evidence="6">DgyrCDS2214</fullName>
    </submittedName>
</protein>
<accession>A0A7I8VCM9</accession>
<dbReference type="GO" id="GO:0034198">
    <property type="term" value="P:cellular response to amino acid starvation"/>
    <property type="evidence" value="ECO:0007669"/>
    <property type="project" value="TreeGrafter"/>
</dbReference>
<feature type="domain" description="MIOS-like alpha-solenoid" evidence="5">
    <location>
        <begin position="395"/>
        <end position="625"/>
    </location>
</feature>
<evidence type="ECO:0000256" key="1">
    <source>
        <dbReference type="ARBA" id="ARBA00009713"/>
    </source>
</evidence>